<evidence type="ECO:0000259" key="2">
    <source>
        <dbReference type="Pfam" id="PF01609"/>
    </source>
</evidence>
<dbReference type="InterPro" id="IPR002559">
    <property type="entry name" value="Transposase_11"/>
</dbReference>
<dbReference type="NCBIfam" id="NF033580">
    <property type="entry name" value="transpos_IS5_3"/>
    <property type="match status" value="1"/>
</dbReference>
<protein>
    <submittedName>
        <fullName evidence="3">IS5 family transposase</fullName>
    </submittedName>
</protein>
<proteinExistence type="predicted"/>
<dbReference type="GO" id="GO:0006313">
    <property type="term" value="P:DNA transposition"/>
    <property type="evidence" value="ECO:0007669"/>
    <property type="project" value="InterPro"/>
</dbReference>
<dbReference type="PANTHER" id="PTHR30007:SF1">
    <property type="entry name" value="BLR1914 PROTEIN"/>
    <property type="match status" value="1"/>
</dbReference>
<dbReference type="AlphaFoldDB" id="A0A395M200"/>
<comment type="caution">
    <text evidence="3">The sequence shown here is derived from an EMBL/GenBank/DDBJ whole genome shotgun (WGS) entry which is preliminary data.</text>
</comment>
<gene>
    <name evidence="3" type="ORF">D0433_03765</name>
</gene>
<feature type="transmembrane region" description="Helical" evidence="1">
    <location>
        <begin position="141"/>
        <end position="158"/>
    </location>
</feature>
<name>A0A395M200_9BACT</name>
<keyword evidence="1" id="KW-0812">Transmembrane</keyword>
<keyword evidence="1" id="KW-0472">Membrane</keyword>
<dbReference type="Pfam" id="PF01609">
    <property type="entry name" value="DDE_Tnp_1"/>
    <property type="match status" value="1"/>
</dbReference>
<feature type="domain" description="Transposase IS4-like" evidence="2">
    <location>
        <begin position="24"/>
        <end position="156"/>
    </location>
</feature>
<dbReference type="GO" id="GO:0004803">
    <property type="term" value="F:transposase activity"/>
    <property type="evidence" value="ECO:0007669"/>
    <property type="project" value="InterPro"/>
</dbReference>
<accession>A0A395M200</accession>
<keyword evidence="1" id="KW-1133">Transmembrane helix</keyword>
<evidence type="ECO:0000313" key="4">
    <source>
        <dbReference type="Proteomes" id="UP000266389"/>
    </source>
</evidence>
<evidence type="ECO:0000256" key="1">
    <source>
        <dbReference type="SAM" id="Phobius"/>
    </source>
</evidence>
<organism evidence="3 4">
    <name type="scientific">Candidatus Thermochlorobacter aerophilus</name>
    <dbReference type="NCBI Taxonomy" id="1868324"/>
    <lineage>
        <taxon>Bacteria</taxon>
        <taxon>Pseudomonadati</taxon>
        <taxon>Chlorobiota</taxon>
        <taxon>Chlorobiia</taxon>
        <taxon>Chlorobiales</taxon>
        <taxon>Candidatus Thermochlorobacteriaceae</taxon>
        <taxon>Candidatus Thermochlorobacter</taxon>
    </lineage>
</organism>
<sequence length="159" mass="18048">MFINRRQGRKKASDHTPCPEACIGRSRGGLTTKIHAVVDALGNSIRFGLSSGQTADICLASTLMHGLKCKAIVADKAYDCNAFIAELLKLNPDMTIVIPSKRNRRFPRTLNKELYKDRNKIERFFNCLKHYRRIATRYDKTARNFLAFIFLASSLILLL</sequence>
<evidence type="ECO:0000313" key="3">
    <source>
        <dbReference type="EMBL" id="RFM24823.1"/>
    </source>
</evidence>
<reference evidence="3 4" key="1">
    <citation type="journal article" date="2011" name="ISME J.">
        <title>Community ecology of hot spring cyanobacterial mats: predominant populations and their functional potential.</title>
        <authorList>
            <person name="Klatt C.G."/>
            <person name="Wood J.M."/>
            <person name="Rusch D.B."/>
            <person name="Bateson M.M."/>
            <person name="Hamamura N."/>
            <person name="Heidelberg J.F."/>
            <person name="Grossman A.R."/>
            <person name="Bhaya D."/>
            <person name="Cohan F.M."/>
            <person name="Kuhl M."/>
            <person name="Bryant D.A."/>
            <person name="Ward D.M."/>
        </authorList>
    </citation>
    <scope>NUCLEOTIDE SEQUENCE [LARGE SCALE GENOMIC DNA]</scope>
    <source>
        <strain evidence="3">OS</strain>
    </source>
</reference>
<dbReference type="Proteomes" id="UP000266389">
    <property type="component" value="Unassembled WGS sequence"/>
</dbReference>
<dbReference type="GO" id="GO:0003677">
    <property type="term" value="F:DNA binding"/>
    <property type="evidence" value="ECO:0007669"/>
    <property type="project" value="InterPro"/>
</dbReference>
<dbReference type="EMBL" id="PHFL01000025">
    <property type="protein sequence ID" value="RFM24823.1"/>
    <property type="molecule type" value="Genomic_DNA"/>
</dbReference>
<dbReference type="PANTHER" id="PTHR30007">
    <property type="entry name" value="PHP DOMAIN PROTEIN"/>
    <property type="match status" value="1"/>
</dbReference>